<dbReference type="EMBL" id="DRLI01000308">
    <property type="protein sequence ID" value="HHM02939.1"/>
    <property type="molecule type" value="Genomic_DNA"/>
</dbReference>
<protein>
    <recommendedName>
        <fullName evidence="2">Serine protease</fullName>
    </recommendedName>
</protein>
<evidence type="ECO:0008006" key="2">
    <source>
        <dbReference type="Google" id="ProtNLM"/>
    </source>
</evidence>
<dbReference type="SUPFAM" id="SSF50494">
    <property type="entry name" value="Trypsin-like serine proteases"/>
    <property type="match status" value="1"/>
</dbReference>
<dbReference type="InterPro" id="IPR043504">
    <property type="entry name" value="Peptidase_S1_PA_chymotrypsin"/>
</dbReference>
<dbReference type="AlphaFoldDB" id="A0A7V5RQZ5"/>
<dbReference type="Proteomes" id="UP000885771">
    <property type="component" value="Unassembled WGS sequence"/>
</dbReference>
<organism evidence="1">
    <name type="scientific">Caldithrix abyssi</name>
    <dbReference type="NCBI Taxonomy" id="187145"/>
    <lineage>
        <taxon>Bacteria</taxon>
        <taxon>Pseudomonadati</taxon>
        <taxon>Calditrichota</taxon>
        <taxon>Calditrichia</taxon>
        <taxon>Calditrichales</taxon>
        <taxon>Calditrichaceae</taxon>
        <taxon>Caldithrix</taxon>
    </lineage>
</organism>
<comment type="caution">
    <text evidence="1">The sequence shown here is derived from an EMBL/GenBank/DDBJ whole genome shotgun (WGS) entry which is preliminary data.</text>
</comment>
<sequence>MALSIQEARSLIRDVRQTLMEKRNVVATGIGYKHVDGRKTDTLCLVCSVEHKQNLQSLSLNERIPAEIDGLPTDVFATGPLSIFQNHKARHRPAMGGISLGHYAITAGTLGCTVMKDGEKYILSNNHVMANSNDASIGDDILQPGPTDGGSRQNDVLARLSDFVPIRYDNEPDPGGNGGGDSGCAIANASAHILNALSAMAGRKSRLKAVYEPRAADNLVDAAIAKPLNQDDLLTDILEIGSISGVAEGLLGMDVKKSGRTTAYTEGQILQIDVTSQVSYGAGKTATFVDQLMAGNMSAGGDSGSAILNTNNEIVGLLFAGSANSTIINRIQNVFELLNIGLPG</sequence>
<reference evidence="1" key="1">
    <citation type="journal article" date="2020" name="mSystems">
        <title>Genome- and Community-Level Interaction Insights into Carbon Utilization and Element Cycling Functions of Hydrothermarchaeota in Hydrothermal Sediment.</title>
        <authorList>
            <person name="Zhou Z."/>
            <person name="Liu Y."/>
            <person name="Xu W."/>
            <person name="Pan J."/>
            <person name="Luo Z.H."/>
            <person name="Li M."/>
        </authorList>
    </citation>
    <scope>NUCLEOTIDE SEQUENCE [LARGE SCALE GENOMIC DNA]</scope>
    <source>
        <strain evidence="1">HyVt-460</strain>
    </source>
</reference>
<dbReference type="Gene3D" id="2.40.10.10">
    <property type="entry name" value="Trypsin-like serine proteases"/>
    <property type="match status" value="1"/>
</dbReference>
<dbReference type="InterPro" id="IPR009003">
    <property type="entry name" value="Peptidase_S1_PA"/>
</dbReference>
<evidence type="ECO:0000313" key="1">
    <source>
        <dbReference type="EMBL" id="HHM02939.1"/>
    </source>
</evidence>
<accession>A0A7V5RQZ5</accession>
<name>A0A7V5RQZ5_CALAY</name>
<gene>
    <name evidence="1" type="ORF">ENJ15_07975</name>
</gene>
<proteinExistence type="predicted"/>